<dbReference type="EMBL" id="BMMS01000011">
    <property type="protein sequence ID" value="GGO88485.1"/>
    <property type="molecule type" value="Genomic_DNA"/>
</dbReference>
<sequence>MRPSPTRMAPPYPQPLLTDSADSAYWTRSPNPYEELSALSPPGDEADQETDAEPDDWSGGLLGLGFGLEGDGGADGGPDGPGDHEPIPRRAGRRRRRRFAAVSLPLKVVILLAAGLAFLFVVDRWAVLYAENKAEEKLKQSLHLQAEPEVHIRGFPFLTQLLDGRLGTVDATVPDLSAGRVSVAQVKGEVHDVRIVGDLPSSVRGAVVGRMRGEALLRFDDLSRELGTSQVRYTRANGNSVLARGELPVAGRTVLVRAEAHVRGDGDREIAVRIDGMRLAVADLLSYRPGKDGGPRLARPTAERISRDAANARALLSVPSIAKRLGVTPAMAERARRSDESLHRITGSPHFVEKLCRQNVADAVVEHPGILRRIGIDPALIEGLTKLRAPQLADKLSLEVRLPKLPGHVWLEHVAVGHDGIRAAVKGTDVPFGGARKK</sequence>
<reference evidence="3" key="1">
    <citation type="journal article" date="2014" name="Int. J. Syst. Evol. Microbiol.">
        <title>Complete genome sequence of Corynebacterium casei LMG S-19264T (=DSM 44701T), isolated from a smear-ripened cheese.</title>
        <authorList>
            <consortium name="US DOE Joint Genome Institute (JGI-PGF)"/>
            <person name="Walter F."/>
            <person name="Albersmeier A."/>
            <person name="Kalinowski J."/>
            <person name="Ruckert C."/>
        </authorList>
    </citation>
    <scope>NUCLEOTIDE SEQUENCE</scope>
    <source>
        <strain evidence="3">CGMCC 4.7201</strain>
    </source>
</reference>
<reference evidence="3" key="2">
    <citation type="submission" date="2020-09" db="EMBL/GenBank/DDBJ databases">
        <authorList>
            <person name="Sun Q."/>
            <person name="Zhou Y."/>
        </authorList>
    </citation>
    <scope>NUCLEOTIDE SEQUENCE</scope>
    <source>
        <strain evidence="3">CGMCC 4.7201</strain>
    </source>
</reference>
<dbReference type="InterPro" id="IPR021373">
    <property type="entry name" value="DUF2993"/>
</dbReference>
<keyword evidence="4" id="KW-1185">Reference proteome</keyword>
<accession>A0A917ZRV7</accession>
<evidence type="ECO:0000256" key="2">
    <source>
        <dbReference type="SAM" id="Phobius"/>
    </source>
</evidence>
<protein>
    <recommendedName>
        <fullName evidence="5">DUF2993 domain-containing protein</fullName>
    </recommendedName>
</protein>
<gene>
    <name evidence="3" type="ORF">GCM10012280_29420</name>
</gene>
<name>A0A917ZRV7_9ACTN</name>
<feature type="region of interest" description="Disordered" evidence="1">
    <location>
        <begin position="1"/>
        <end position="92"/>
    </location>
</feature>
<proteinExistence type="predicted"/>
<keyword evidence="2" id="KW-0812">Transmembrane</keyword>
<dbReference type="Proteomes" id="UP000641932">
    <property type="component" value="Unassembled WGS sequence"/>
</dbReference>
<evidence type="ECO:0000313" key="3">
    <source>
        <dbReference type="EMBL" id="GGO88485.1"/>
    </source>
</evidence>
<evidence type="ECO:0008006" key="5">
    <source>
        <dbReference type="Google" id="ProtNLM"/>
    </source>
</evidence>
<keyword evidence="2" id="KW-0472">Membrane</keyword>
<feature type="compositionally biased region" description="Acidic residues" evidence="1">
    <location>
        <begin position="44"/>
        <end position="56"/>
    </location>
</feature>
<feature type="transmembrane region" description="Helical" evidence="2">
    <location>
        <begin position="99"/>
        <end position="122"/>
    </location>
</feature>
<keyword evidence="2" id="KW-1133">Transmembrane helix</keyword>
<comment type="caution">
    <text evidence="3">The sequence shown here is derived from an EMBL/GenBank/DDBJ whole genome shotgun (WGS) entry which is preliminary data.</text>
</comment>
<evidence type="ECO:0000256" key="1">
    <source>
        <dbReference type="SAM" id="MobiDB-lite"/>
    </source>
</evidence>
<feature type="compositionally biased region" description="Gly residues" evidence="1">
    <location>
        <begin position="60"/>
        <end position="80"/>
    </location>
</feature>
<dbReference type="AlphaFoldDB" id="A0A917ZRV7"/>
<dbReference type="Pfam" id="PF11209">
    <property type="entry name" value="LmeA"/>
    <property type="match status" value="1"/>
</dbReference>
<organism evidence="3 4">
    <name type="scientific">Wenjunlia tyrosinilytica</name>
    <dbReference type="NCBI Taxonomy" id="1544741"/>
    <lineage>
        <taxon>Bacteria</taxon>
        <taxon>Bacillati</taxon>
        <taxon>Actinomycetota</taxon>
        <taxon>Actinomycetes</taxon>
        <taxon>Kitasatosporales</taxon>
        <taxon>Streptomycetaceae</taxon>
        <taxon>Wenjunlia</taxon>
    </lineage>
</organism>
<evidence type="ECO:0000313" key="4">
    <source>
        <dbReference type="Proteomes" id="UP000641932"/>
    </source>
</evidence>
<dbReference type="RefSeq" id="WP_189132093.1">
    <property type="nucleotide sequence ID" value="NZ_BMMS01000011.1"/>
</dbReference>